<gene>
    <name evidence="2" type="ORF">GCM10008013_16960</name>
</gene>
<evidence type="ECO:0008006" key="4">
    <source>
        <dbReference type="Google" id="ProtNLM"/>
    </source>
</evidence>
<evidence type="ECO:0000313" key="2">
    <source>
        <dbReference type="EMBL" id="GGH19926.1"/>
    </source>
</evidence>
<dbReference type="Proteomes" id="UP000659344">
    <property type="component" value="Unassembled WGS sequence"/>
</dbReference>
<organism evidence="2 3">
    <name type="scientific">Paenibacillus segetis</name>
    <dbReference type="NCBI Taxonomy" id="1325360"/>
    <lineage>
        <taxon>Bacteria</taxon>
        <taxon>Bacillati</taxon>
        <taxon>Bacillota</taxon>
        <taxon>Bacilli</taxon>
        <taxon>Bacillales</taxon>
        <taxon>Paenibacillaceae</taxon>
        <taxon>Paenibacillus</taxon>
    </lineage>
</organism>
<dbReference type="RefSeq" id="WP_188537674.1">
    <property type="nucleotide sequence ID" value="NZ_BMFT01000001.1"/>
</dbReference>
<name>A0ABQ1YBN1_9BACL</name>
<protein>
    <recommendedName>
        <fullName evidence="4">Copper amine oxidase N-terminal domain-containing protein</fullName>
    </recommendedName>
</protein>
<proteinExistence type="predicted"/>
<feature type="chain" id="PRO_5047008191" description="Copper amine oxidase N-terminal domain-containing protein" evidence="1">
    <location>
        <begin position="26"/>
        <end position="225"/>
    </location>
</feature>
<sequence length="225" mass="24570">MKNKLMITFCGAMILMVGISVGAFASSQLQEIKAYLNGELKIRVNGEITQMKDAQGNAILPITYEGTTYLPVRAVSNVLDIPVNYDAKAKEVIIGELIDGVAIKQEDFNDTLYSKDPAQTKFNNKDYGEVLFSSSGSNIKYTALSPNGKYQKLILQFAAIDSEVENIEIKDNDKNTLLKKVDGITPASGMQTIEIDITGVNNISINVKQSTDGGFLIPLTTSIYK</sequence>
<dbReference type="EMBL" id="BMFT01000001">
    <property type="protein sequence ID" value="GGH19926.1"/>
    <property type="molecule type" value="Genomic_DNA"/>
</dbReference>
<comment type="caution">
    <text evidence="2">The sequence shown here is derived from an EMBL/GenBank/DDBJ whole genome shotgun (WGS) entry which is preliminary data.</text>
</comment>
<reference evidence="3" key="1">
    <citation type="journal article" date="2019" name="Int. J. Syst. Evol. Microbiol.">
        <title>The Global Catalogue of Microorganisms (GCM) 10K type strain sequencing project: providing services to taxonomists for standard genome sequencing and annotation.</title>
        <authorList>
            <consortium name="The Broad Institute Genomics Platform"/>
            <consortium name="The Broad Institute Genome Sequencing Center for Infectious Disease"/>
            <person name="Wu L."/>
            <person name="Ma J."/>
        </authorList>
    </citation>
    <scope>NUCLEOTIDE SEQUENCE [LARGE SCALE GENOMIC DNA]</scope>
    <source>
        <strain evidence="3">CGMCC 1.12769</strain>
    </source>
</reference>
<evidence type="ECO:0000313" key="3">
    <source>
        <dbReference type="Proteomes" id="UP000659344"/>
    </source>
</evidence>
<accession>A0ABQ1YBN1</accession>
<keyword evidence="1" id="KW-0732">Signal</keyword>
<evidence type="ECO:0000256" key="1">
    <source>
        <dbReference type="SAM" id="SignalP"/>
    </source>
</evidence>
<keyword evidence="3" id="KW-1185">Reference proteome</keyword>
<feature type="signal peptide" evidence="1">
    <location>
        <begin position="1"/>
        <end position="25"/>
    </location>
</feature>